<dbReference type="Pfam" id="PF01478">
    <property type="entry name" value="Peptidase_A24"/>
    <property type="match status" value="1"/>
</dbReference>
<dbReference type="EMBL" id="CP043641">
    <property type="protein sequence ID" value="QNE33736.1"/>
    <property type="molecule type" value="Genomic_DNA"/>
</dbReference>
<evidence type="ECO:0000256" key="1">
    <source>
        <dbReference type="SAM" id="Phobius"/>
    </source>
</evidence>
<accession>A0A7G6Y5H1</accession>
<protein>
    <recommendedName>
        <fullName evidence="2">Prepilin type IV endopeptidase peptidase domain-containing protein</fullName>
    </recommendedName>
</protein>
<keyword evidence="1" id="KW-0812">Transmembrane</keyword>
<feature type="transmembrane region" description="Helical" evidence="1">
    <location>
        <begin position="132"/>
        <end position="155"/>
    </location>
</feature>
<proteinExistence type="predicted"/>
<organism evidence="3 4">
    <name type="scientific">Leifsonia shinshuensis</name>
    <dbReference type="NCBI Taxonomy" id="150026"/>
    <lineage>
        <taxon>Bacteria</taxon>
        <taxon>Bacillati</taxon>
        <taxon>Actinomycetota</taxon>
        <taxon>Actinomycetes</taxon>
        <taxon>Micrococcales</taxon>
        <taxon>Microbacteriaceae</taxon>
        <taxon>Leifsonia</taxon>
    </lineage>
</organism>
<evidence type="ECO:0000313" key="3">
    <source>
        <dbReference type="EMBL" id="QNE33736.1"/>
    </source>
</evidence>
<feature type="domain" description="Prepilin type IV endopeptidase peptidase" evidence="2">
    <location>
        <begin position="33"/>
        <end position="120"/>
    </location>
</feature>
<dbReference type="KEGG" id="lse:F1C12_00295"/>
<feature type="transmembrane region" description="Helical" evidence="1">
    <location>
        <begin position="6"/>
        <end position="34"/>
    </location>
</feature>
<evidence type="ECO:0000313" key="4">
    <source>
        <dbReference type="Proteomes" id="UP000515511"/>
    </source>
</evidence>
<feature type="transmembrane region" description="Helical" evidence="1">
    <location>
        <begin position="167"/>
        <end position="184"/>
    </location>
</feature>
<dbReference type="GO" id="GO:0004190">
    <property type="term" value="F:aspartic-type endopeptidase activity"/>
    <property type="evidence" value="ECO:0007669"/>
    <property type="project" value="InterPro"/>
</dbReference>
<sequence length="185" mass="18118">MEEKTIRIVVAAGLCVALLGAGGVGPAAIGALYLAVVTAALVQHDLRELRLPDALVLPGAAFVAVGAVWSALGFGGWLVVGAALVCGVGTLVGFVVLASGGGLGMGDVKLAAVLAAALAAVVAERGPPLGEVVAVVGCWAVVSLAAGAVVASVVLPRRVVGRGLRAELPFGPVLLGVFWGFVLLG</sequence>
<dbReference type="InterPro" id="IPR000045">
    <property type="entry name" value="Prepilin_IV_endopep_pep"/>
</dbReference>
<evidence type="ECO:0000259" key="2">
    <source>
        <dbReference type="Pfam" id="PF01478"/>
    </source>
</evidence>
<keyword evidence="1" id="KW-0472">Membrane</keyword>
<feature type="transmembrane region" description="Helical" evidence="1">
    <location>
        <begin position="54"/>
        <end position="72"/>
    </location>
</feature>
<dbReference type="Proteomes" id="UP000515511">
    <property type="component" value="Chromosome"/>
</dbReference>
<keyword evidence="1" id="KW-1133">Transmembrane helix</keyword>
<reference evidence="4" key="1">
    <citation type="submission" date="2019-09" db="EMBL/GenBank/DDBJ databases">
        <title>Antimicrobial potential of Antarctic Bacteria.</title>
        <authorList>
            <person name="Benaud N."/>
            <person name="Edwards R.J."/>
            <person name="Ferrari B.C."/>
        </authorList>
    </citation>
    <scope>NUCLEOTIDE SEQUENCE [LARGE SCALE GENOMIC DNA]</scope>
    <source>
        <strain evidence="4">INR9</strain>
    </source>
</reference>
<gene>
    <name evidence="3" type="ORF">F1C12_00295</name>
</gene>
<dbReference type="GO" id="GO:0016020">
    <property type="term" value="C:membrane"/>
    <property type="evidence" value="ECO:0007669"/>
    <property type="project" value="InterPro"/>
</dbReference>
<name>A0A7G6Y5H1_9MICO</name>
<feature type="transmembrane region" description="Helical" evidence="1">
    <location>
        <begin position="78"/>
        <end position="98"/>
    </location>
</feature>
<dbReference type="RefSeq" id="WP_185276905.1">
    <property type="nucleotide sequence ID" value="NZ_CP043641.1"/>
</dbReference>
<dbReference type="AlphaFoldDB" id="A0A7G6Y5H1"/>
<dbReference type="Gene3D" id="1.20.120.1220">
    <property type="match status" value="1"/>
</dbReference>